<keyword evidence="4" id="KW-1185">Reference proteome</keyword>
<proteinExistence type="predicted"/>
<dbReference type="AlphaFoldDB" id="A0A9X0B9V6"/>
<sequence length="323" mass="37004">MMGTSAKYKQGYKKIEKSCIEAQNEDIRLDFVWVDTCCIDKTNSTELSEAINSMYLWYQEAEVCYVHLADVPSKKDFTEGRWFTRGWTLQELIAPRKSVFFDENWNKIEYTAELQKKVSEVTGIPISILSKEKNLEDLSVAQRMSWAANRQTTRIEDHANCLLGIFGVNMPLIYGEKEDAFIRLQEEIIRVSDDLSLFAWRSKNETGLLPRSPTALHGSRHIVHLNSFDSLYDPPTVNSRGVHLSVRFVGIGYRGLGLAIIDCKEMSGTGNETSIAIYVRDVSLKMRQFIRVQTDEFRPIDLRNSDSHNILLGEYVSNTKTRP</sequence>
<dbReference type="GeneID" id="81368840"/>
<dbReference type="RefSeq" id="XP_056489162.1">
    <property type="nucleotide sequence ID" value="XM_056629860.1"/>
</dbReference>
<name>A0A9X0B9V6_9EURO</name>
<comment type="caution">
    <text evidence="3">The sequence shown here is derived from an EMBL/GenBank/DDBJ whole genome shotgun (WGS) entry which is preliminary data.</text>
</comment>
<reference evidence="3" key="1">
    <citation type="submission" date="2022-12" db="EMBL/GenBank/DDBJ databases">
        <authorList>
            <person name="Petersen C."/>
        </authorList>
    </citation>
    <scope>NUCLEOTIDE SEQUENCE</scope>
    <source>
        <strain evidence="3">IBT 29677</strain>
    </source>
</reference>
<evidence type="ECO:0000259" key="1">
    <source>
        <dbReference type="Pfam" id="PF06985"/>
    </source>
</evidence>
<dbReference type="InterPro" id="IPR058525">
    <property type="entry name" value="DUF8212"/>
</dbReference>
<gene>
    <name evidence="3" type="ORF">N7509_005223</name>
</gene>
<feature type="domain" description="Heterokaryon incompatibility" evidence="1">
    <location>
        <begin position="27"/>
        <end position="70"/>
    </location>
</feature>
<evidence type="ECO:0000313" key="3">
    <source>
        <dbReference type="EMBL" id="KAJ5397110.1"/>
    </source>
</evidence>
<dbReference type="Proteomes" id="UP001147747">
    <property type="component" value="Unassembled WGS sequence"/>
</dbReference>
<dbReference type="Pfam" id="PF06985">
    <property type="entry name" value="HET"/>
    <property type="match status" value="1"/>
</dbReference>
<accession>A0A9X0B9V6</accession>
<dbReference type="Pfam" id="PF26640">
    <property type="entry name" value="DUF8212"/>
    <property type="match status" value="1"/>
</dbReference>
<organism evidence="3 4">
    <name type="scientific">Penicillium cosmopolitanum</name>
    <dbReference type="NCBI Taxonomy" id="1131564"/>
    <lineage>
        <taxon>Eukaryota</taxon>
        <taxon>Fungi</taxon>
        <taxon>Dikarya</taxon>
        <taxon>Ascomycota</taxon>
        <taxon>Pezizomycotina</taxon>
        <taxon>Eurotiomycetes</taxon>
        <taxon>Eurotiomycetidae</taxon>
        <taxon>Eurotiales</taxon>
        <taxon>Aspergillaceae</taxon>
        <taxon>Penicillium</taxon>
    </lineage>
</organism>
<dbReference type="PANTHER" id="PTHR10622:SF10">
    <property type="entry name" value="HET DOMAIN-CONTAINING PROTEIN"/>
    <property type="match status" value="1"/>
</dbReference>
<reference evidence="3" key="2">
    <citation type="journal article" date="2023" name="IMA Fungus">
        <title>Comparative genomic study of the Penicillium genus elucidates a diverse pangenome and 15 lateral gene transfer events.</title>
        <authorList>
            <person name="Petersen C."/>
            <person name="Sorensen T."/>
            <person name="Nielsen M.R."/>
            <person name="Sondergaard T.E."/>
            <person name="Sorensen J.L."/>
            <person name="Fitzpatrick D.A."/>
            <person name="Frisvad J.C."/>
            <person name="Nielsen K.L."/>
        </authorList>
    </citation>
    <scope>NUCLEOTIDE SEQUENCE</scope>
    <source>
        <strain evidence="3">IBT 29677</strain>
    </source>
</reference>
<feature type="domain" description="DUF8212" evidence="2">
    <location>
        <begin position="180"/>
        <end position="206"/>
    </location>
</feature>
<evidence type="ECO:0000313" key="4">
    <source>
        <dbReference type="Proteomes" id="UP001147747"/>
    </source>
</evidence>
<protein>
    <submittedName>
        <fullName evidence="3">HET-domain-containing protein</fullName>
    </submittedName>
</protein>
<dbReference type="PANTHER" id="PTHR10622">
    <property type="entry name" value="HET DOMAIN-CONTAINING PROTEIN"/>
    <property type="match status" value="1"/>
</dbReference>
<dbReference type="OrthoDB" id="674604at2759"/>
<dbReference type="InterPro" id="IPR010730">
    <property type="entry name" value="HET"/>
</dbReference>
<dbReference type="EMBL" id="JAPZBU010000006">
    <property type="protein sequence ID" value="KAJ5397110.1"/>
    <property type="molecule type" value="Genomic_DNA"/>
</dbReference>
<evidence type="ECO:0000259" key="2">
    <source>
        <dbReference type="Pfam" id="PF26640"/>
    </source>
</evidence>